<dbReference type="RefSeq" id="WP_134757602.1">
    <property type="nucleotide sequence ID" value="NZ_MYFO02000025.1"/>
</dbReference>
<evidence type="ECO:0000256" key="7">
    <source>
        <dbReference type="ARBA" id="ARBA00023277"/>
    </source>
</evidence>
<keyword evidence="7" id="KW-0119">Carbohydrate metabolism</keyword>
<feature type="domain" description="Fibronectin type-III" evidence="12">
    <location>
        <begin position="86"/>
        <end position="171"/>
    </location>
</feature>
<keyword evidence="9" id="KW-0624">Polysaccharide degradation</keyword>
<feature type="domain" description="Fibronectin type-III" evidence="12">
    <location>
        <begin position="273"/>
        <end position="358"/>
    </location>
</feature>
<feature type="compositionally biased region" description="Polar residues" evidence="11">
    <location>
        <begin position="167"/>
        <end position="182"/>
    </location>
</feature>
<dbReference type="GO" id="GO:0030246">
    <property type="term" value="F:carbohydrate binding"/>
    <property type="evidence" value="ECO:0007669"/>
    <property type="project" value="InterPro"/>
</dbReference>
<dbReference type="InterPro" id="IPR029070">
    <property type="entry name" value="Chitinase_insertion_sf"/>
</dbReference>
<feature type="domain" description="Fibronectin type-III" evidence="12">
    <location>
        <begin position="179"/>
        <end position="264"/>
    </location>
</feature>
<reference evidence="14 15" key="1">
    <citation type="submission" date="2017-03" db="EMBL/GenBank/DDBJ databases">
        <title>Isolation of Levoglucosan Utilizing Bacteria.</title>
        <authorList>
            <person name="Arya A.S."/>
        </authorList>
    </citation>
    <scope>NUCLEOTIDE SEQUENCE [LARGE SCALE GENOMIC DNA]</scope>
    <source>
        <strain evidence="14 15">MEC069</strain>
    </source>
</reference>
<comment type="catalytic activity">
    <reaction evidence="1">
        <text>Random endo-hydrolysis of N-acetyl-beta-D-glucosaminide (1-&gt;4)-beta-linkages in chitin and chitodextrins.</text>
        <dbReference type="EC" id="3.2.1.14"/>
    </reaction>
</comment>
<dbReference type="FunFam" id="3.20.20.80:FF:000153">
    <property type="entry name" value="Chitinase A1"/>
    <property type="match status" value="1"/>
</dbReference>
<evidence type="ECO:0000256" key="9">
    <source>
        <dbReference type="ARBA" id="ARBA00023326"/>
    </source>
</evidence>
<dbReference type="InterPro" id="IPR050314">
    <property type="entry name" value="Glycosyl_Hydrlase_18"/>
</dbReference>
<dbReference type="GO" id="GO:0000272">
    <property type="term" value="P:polysaccharide catabolic process"/>
    <property type="evidence" value="ECO:0007669"/>
    <property type="project" value="UniProtKB-KW"/>
</dbReference>
<dbReference type="EC" id="3.2.1.14" evidence="3"/>
<dbReference type="InterPro" id="IPR011583">
    <property type="entry name" value="Chitinase_II/V-like_cat"/>
</dbReference>
<dbReference type="SUPFAM" id="SSF51445">
    <property type="entry name" value="(Trans)glycosidases"/>
    <property type="match status" value="1"/>
</dbReference>
<dbReference type="PROSITE" id="PS51910">
    <property type="entry name" value="GH18_2"/>
    <property type="match status" value="1"/>
</dbReference>
<dbReference type="PROSITE" id="PS50853">
    <property type="entry name" value="FN3"/>
    <property type="match status" value="3"/>
</dbReference>
<dbReference type="EMBL" id="MYFO01000062">
    <property type="protein sequence ID" value="TFE82957.1"/>
    <property type="molecule type" value="Genomic_DNA"/>
</dbReference>
<dbReference type="InterPro" id="IPR013783">
    <property type="entry name" value="Ig-like_fold"/>
</dbReference>
<keyword evidence="6" id="KW-0146">Chitin degradation</keyword>
<proteinExistence type="inferred from homology"/>
<evidence type="ECO:0000256" key="10">
    <source>
        <dbReference type="RuleBase" id="RU000489"/>
    </source>
</evidence>
<dbReference type="InterPro" id="IPR036116">
    <property type="entry name" value="FN3_sf"/>
</dbReference>
<dbReference type="GO" id="GO:0008843">
    <property type="term" value="F:endochitinase activity"/>
    <property type="evidence" value="ECO:0007669"/>
    <property type="project" value="UniProtKB-EC"/>
</dbReference>
<comment type="similarity">
    <text evidence="2">Belongs to the glycosyl hydrolase 18 family. Chitinase class II subfamily.</text>
</comment>
<dbReference type="AlphaFoldDB" id="A0A4Y8PSQ8"/>
<dbReference type="Gene3D" id="3.10.50.10">
    <property type="match status" value="1"/>
</dbReference>
<dbReference type="InterPro" id="IPR017853">
    <property type="entry name" value="GH"/>
</dbReference>
<dbReference type="SUPFAM" id="SSF54556">
    <property type="entry name" value="Chitinase insertion domain"/>
    <property type="match status" value="1"/>
</dbReference>
<dbReference type="InterPro" id="IPR036573">
    <property type="entry name" value="CBM_sf_5/12"/>
</dbReference>
<name>A0A4Y8PSQ8_9BACL</name>
<dbReference type="Proteomes" id="UP000298246">
    <property type="component" value="Unassembled WGS sequence"/>
</dbReference>
<dbReference type="Pfam" id="PF00704">
    <property type="entry name" value="Glyco_hydro_18"/>
    <property type="match status" value="1"/>
</dbReference>
<evidence type="ECO:0000259" key="13">
    <source>
        <dbReference type="PROSITE" id="PS51910"/>
    </source>
</evidence>
<evidence type="ECO:0000313" key="14">
    <source>
        <dbReference type="EMBL" id="TFE82957.1"/>
    </source>
</evidence>
<evidence type="ECO:0000256" key="11">
    <source>
        <dbReference type="SAM" id="MobiDB-lite"/>
    </source>
</evidence>
<feature type="region of interest" description="Disordered" evidence="11">
    <location>
        <begin position="160"/>
        <end position="182"/>
    </location>
</feature>
<evidence type="ECO:0000256" key="6">
    <source>
        <dbReference type="ARBA" id="ARBA00023024"/>
    </source>
</evidence>
<evidence type="ECO:0000256" key="1">
    <source>
        <dbReference type="ARBA" id="ARBA00000822"/>
    </source>
</evidence>
<gene>
    <name evidence="14" type="ORF">B5M42_24140</name>
</gene>
<evidence type="ECO:0000256" key="3">
    <source>
        <dbReference type="ARBA" id="ARBA00012729"/>
    </source>
</evidence>
<dbReference type="InterPro" id="IPR001223">
    <property type="entry name" value="Glyco_hydro18_cat"/>
</dbReference>
<dbReference type="OrthoDB" id="9775889at2"/>
<evidence type="ECO:0000259" key="12">
    <source>
        <dbReference type="PROSITE" id="PS50853"/>
    </source>
</evidence>
<dbReference type="GO" id="GO:0005576">
    <property type="term" value="C:extracellular region"/>
    <property type="evidence" value="ECO:0007669"/>
    <property type="project" value="InterPro"/>
</dbReference>
<dbReference type="PANTHER" id="PTHR11177:SF317">
    <property type="entry name" value="CHITINASE 12-RELATED"/>
    <property type="match status" value="1"/>
</dbReference>
<evidence type="ECO:0000256" key="8">
    <source>
        <dbReference type="ARBA" id="ARBA00023295"/>
    </source>
</evidence>
<dbReference type="InterPro" id="IPR003610">
    <property type="entry name" value="CBM5/12"/>
</dbReference>
<dbReference type="CDD" id="cd06548">
    <property type="entry name" value="GH18_chitinase"/>
    <property type="match status" value="1"/>
</dbReference>
<keyword evidence="5 10" id="KW-0378">Hydrolase</keyword>
<dbReference type="SUPFAM" id="SSF51055">
    <property type="entry name" value="Carbohydrate binding domain"/>
    <property type="match status" value="1"/>
</dbReference>
<dbReference type="CDD" id="cd00063">
    <property type="entry name" value="FN3"/>
    <property type="match status" value="3"/>
</dbReference>
<keyword evidence="15" id="KW-1185">Reference proteome</keyword>
<dbReference type="GO" id="GO:0008061">
    <property type="term" value="F:chitin binding"/>
    <property type="evidence" value="ECO:0007669"/>
    <property type="project" value="InterPro"/>
</dbReference>
<dbReference type="PROSITE" id="PS01095">
    <property type="entry name" value="GH18_1"/>
    <property type="match status" value="1"/>
</dbReference>
<dbReference type="InterPro" id="IPR003961">
    <property type="entry name" value="FN3_dom"/>
</dbReference>
<dbReference type="PANTHER" id="PTHR11177">
    <property type="entry name" value="CHITINASE"/>
    <property type="match status" value="1"/>
</dbReference>
<dbReference type="Gene3D" id="2.10.10.20">
    <property type="entry name" value="Carbohydrate-binding module superfamily 5/12"/>
    <property type="match status" value="1"/>
</dbReference>
<dbReference type="SMART" id="SM00060">
    <property type="entry name" value="FN3"/>
    <property type="match status" value="3"/>
</dbReference>
<dbReference type="GO" id="GO:0006032">
    <property type="term" value="P:chitin catabolic process"/>
    <property type="evidence" value="ECO:0007669"/>
    <property type="project" value="UniProtKB-KW"/>
</dbReference>
<dbReference type="Pfam" id="PF02839">
    <property type="entry name" value="CBM_5_12"/>
    <property type="match status" value="1"/>
</dbReference>
<feature type="domain" description="GH18" evidence="13">
    <location>
        <begin position="362"/>
        <end position="767"/>
    </location>
</feature>
<accession>A0A4Y8PSQ8</accession>
<protein>
    <recommendedName>
        <fullName evidence="3">chitinase</fullName>
        <ecNumber evidence="3">3.2.1.14</ecNumber>
    </recommendedName>
</protein>
<dbReference type="Pfam" id="PF00041">
    <property type="entry name" value="fn3"/>
    <property type="match status" value="3"/>
</dbReference>
<dbReference type="SMART" id="SM00495">
    <property type="entry name" value="ChtBD3"/>
    <property type="match status" value="1"/>
</dbReference>
<keyword evidence="4" id="KW-0732">Signal</keyword>
<evidence type="ECO:0000256" key="2">
    <source>
        <dbReference type="ARBA" id="ARBA00009121"/>
    </source>
</evidence>
<sequence>MKLHRKRTMAILLAFVLIFTLIPVTALGASPWAPNTSYHVGDLVTYGGSTYKCIQAHTSLTGWEPPVVPALWGLQTGSGDTQAPSVPGNLHVTSTTTTSIALAWNASTDNVGVTGYDVYRGTTLAGTATGTSFTVSGLSANTTYSFTVKAKDAAGNVSAASSSVNGTTQSGSDTQAPSVPGNLQVTGTTSSSITLAWNASTDNVGVTGYDVYRGTTLAGTATGTSFTVSGLSANTTYSFTVKAKDAAGNVSAASSSVSGTTQTVTTDTQAPTAPGNLHSNGTGSTSVILAWNASTDNVGVTGYNVYRGTTLAGTATSTTFTVSGLTANTTYSFTVKAKDAAGNLSAASNTLTVTTTSTNNSMKIVTYFPEWAVYGRNFKVPDIDASKITFINYAFADICWNGIHGNSDPTSPNPQTWACADETGNISVPNGTIVQGDPWAATGMSYPGDTWDMPIKGSYNQLVKLKQANPNVKTIISVGGWSWSNRFSDVANDATARTTFANSAVNFLRKYQFDGVDLDWEYPVSGGLAGNSYRAADKANYVLLLQAIRSALNTAGSQDGKYYYLTIAAGAGPTYVANNQLSQIASTVDWINIMTYDFHGSWDPKSGQNAPLYYDPADPNPDPTNFNVDHAVTNMLNAGVPASKLVLGLGYYGRGWGGCANSNGGQYQTCSGVSQTGTWEHGVYDFSDLQANYINKNGYTRYYNNVTKTPYLYNASNGTYISYDDEQSILEKINYLKAKGLGGAMSWEVSGDRNKTLQTVVKQNLIP</sequence>
<dbReference type="Gene3D" id="3.20.20.80">
    <property type="entry name" value="Glycosidases"/>
    <property type="match status" value="1"/>
</dbReference>
<dbReference type="Gene3D" id="2.60.40.10">
    <property type="entry name" value="Immunoglobulins"/>
    <property type="match status" value="3"/>
</dbReference>
<dbReference type="FunFam" id="2.60.40.10:FF:001114">
    <property type="entry name" value="Chitinase A1"/>
    <property type="match status" value="3"/>
</dbReference>
<organism evidence="14 15">
    <name type="scientific">Paenibacillus athensensis</name>
    <dbReference type="NCBI Taxonomy" id="1967502"/>
    <lineage>
        <taxon>Bacteria</taxon>
        <taxon>Bacillati</taxon>
        <taxon>Bacillota</taxon>
        <taxon>Bacilli</taxon>
        <taxon>Bacillales</taxon>
        <taxon>Paenibacillaceae</taxon>
        <taxon>Paenibacillus</taxon>
    </lineage>
</organism>
<dbReference type="SUPFAM" id="SSF49265">
    <property type="entry name" value="Fibronectin type III"/>
    <property type="match status" value="2"/>
</dbReference>
<dbReference type="CDD" id="cd12214">
    <property type="entry name" value="ChiA1_BD"/>
    <property type="match status" value="1"/>
</dbReference>
<comment type="caution">
    <text evidence="14">The sequence shown here is derived from an EMBL/GenBank/DDBJ whole genome shotgun (WGS) entry which is preliminary data.</text>
</comment>
<evidence type="ECO:0000313" key="15">
    <source>
        <dbReference type="Proteomes" id="UP000298246"/>
    </source>
</evidence>
<evidence type="ECO:0000256" key="4">
    <source>
        <dbReference type="ARBA" id="ARBA00022729"/>
    </source>
</evidence>
<keyword evidence="8 10" id="KW-0326">Glycosidase</keyword>
<evidence type="ECO:0000256" key="5">
    <source>
        <dbReference type="ARBA" id="ARBA00022801"/>
    </source>
</evidence>
<dbReference type="SMART" id="SM00636">
    <property type="entry name" value="Glyco_18"/>
    <property type="match status" value="1"/>
</dbReference>
<dbReference type="InterPro" id="IPR001579">
    <property type="entry name" value="Glyco_hydro_18_chit_AS"/>
</dbReference>